<dbReference type="EMBL" id="JABEZY010252535">
    <property type="protein sequence ID" value="MBA0753366.1"/>
    <property type="molecule type" value="Genomic_DNA"/>
</dbReference>
<dbReference type="PANTHER" id="PTHR47074:SF61">
    <property type="entry name" value="RNASE H TYPE-1 DOMAIN-CONTAINING PROTEIN"/>
    <property type="match status" value="1"/>
</dbReference>
<keyword evidence="3" id="KW-1185">Reference proteome</keyword>
<gene>
    <name evidence="2" type="ORF">Gogos_019853</name>
</gene>
<organism evidence="2 3">
    <name type="scientific">Gossypium gossypioides</name>
    <name type="common">Mexican cotton</name>
    <name type="synonym">Selera gossypioides</name>
    <dbReference type="NCBI Taxonomy" id="34282"/>
    <lineage>
        <taxon>Eukaryota</taxon>
        <taxon>Viridiplantae</taxon>
        <taxon>Streptophyta</taxon>
        <taxon>Embryophyta</taxon>
        <taxon>Tracheophyta</taxon>
        <taxon>Spermatophyta</taxon>
        <taxon>Magnoliopsida</taxon>
        <taxon>eudicotyledons</taxon>
        <taxon>Gunneridae</taxon>
        <taxon>Pentapetalae</taxon>
        <taxon>rosids</taxon>
        <taxon>malvids</taxon>
        <taxon>Malvales</taxon>
        <taxon>Malvaceae</taxon>
        <taxon>Malvoideae</taxon>
        <taxon>Gossypium</taxon>
    </lineage>
</organism>
<dbReference type="CDD" id="cd06222">
    <property type="entry name" value="RNase_H_like"/>
    <property type="match status" value="1"/>
</dbReference>
<comment type="caution">
    <text evidence="2">The sequence shown here is derived from an EMBL/GenBank/DDBJ whole genome shotgun (WGS) entry which is preliminary data.</text>
</comment>
<evidence type="ECO:0000313" key="2">
    <source>
        <dbReference type="EMBL" id="MBA0753366.1"/>
    </source>
</evidence>
<dbReference type="GO" id="GO:0003676">
    <property type="term" value="F:nucleic acid binding"/>
    <property type="evidence" value="ECO:0007669"/>
    <property type="project" value="InterPro"/>
</dbReference>
<sequence>MGACTYPLGRIGDPTTAKAKACLHVVIFGEEMGFRDLVVKGDALIVIKKLKSYSADRSVIGNIINEIQRKRFSFVNLSFEYTFRKTNEVVHALEARGYNLTSSSYWIEKVPTEMEPTIINDQIILLNRKTRGAALVTNAFMTAVKTA</sequence>
<feature type="domain" description="RNase H type-1" evidence="1">
    <location>
        <begin position="5"/>
        <end position="93"/>
    </location>
</feature>
<dbReference type="InterPro" id="IPR002156">
    <property type="entry name" value="RNaseH_domain"/>
</dbReference>
<reference evidence="2 3" key="1">
    <citation type="journal article" date="2019" name="Genome Biol. Evol.">
        <title>Insights into the evolution of the New World diploid cottons (Gossypium, subgenus Houzingenia) based on genome sequencing.</title>
        <authorList>
            <person name="Grover C.E."/>
            <person name="Arick M.A. 2nd"/>
            <person name="Thrash A."/>
            <person name="Conover J.L."/>
            <person name="Sanders W.S."/>
            <person name="Peterson D.G."/>
            <person name="Frelichowski J.E."/>
            <person name="Scheffler J.A."/>
            <person name="Scheffler B.E."/>
            <person name="Wendel J.F."/>
        </authorList>
    </citation>
    <scope>NUCLEOTIDE SEQUENCE [LARGE SCALE GENOMIC DNA]</scope>
    <source>
        <strain evidence="2">5</strain>
        <tissue evidence="2">Leaf</tissue>
    </source>
</reference>
<dbReference type="Proteomes" id="UP000593579">
    <property type="component" value="Unassembled WGS sequence"/>
</dbReference>
<feature type="non-terminal residue" evidence="2">
    <location>
        <position position="1"/>
    </location>
</feature>
<dbReference type="Pfam" id="PF13456">
    <property type="entry name" value="RVT_3"/>
    <property type="match status" value="1"/>
</dbReference>
<dbReference type="InterPro" id="IPR052929">
    <property type="entry name" value="RNase_H-like_EbsB-rel"/>
</dbReference>
<accession>A0A7J9CY69</accession>
<dbReference type="PANTHER" id="PTHR47074">
    <property type="entry name" value="BNAC02G40300D PROTEIN"/>
    <property type="match status" value="1"/>
</dbReference>
<evidence type="ECO:0000313" key="3">
    <source>
        <dbReference type="Proteomes" id="UP000593579"/>
    </source>
</evidence>
<protein>
    <recommendedName>
        <fullName evidence="1">RNase H type-1 domain-containing protein</fullName>
    </recommendedName>
</protein>
<dbReference type="Gene3D" id="3.30.420.10">
    <property type="entry name" value="Ribonuclease H-like superfamily/Ribonuclease H"/>
    <property type="match status" value="1"/>
</dbReference>
<proteinExistence type="predicted"/>
<name>A0A7J9CY69_GOSGO</name>
<dbReference type="GO" id="GO:0004523">
    <property type="term" value="F:RNA-DNA hybrid ribonuclease activity"/>
    <property type="evidence" value="ECO:0007669"/>
    <property type="project" value="InterPro"/>
</dbReference>
<dbReference type="AlphaFoldDB" id="A0A7J9CY69"/>
<dbReference type="InterPro" id="IPR036397">
    <property type="entry name" value="RNaseH_sf"/>
</dbReference>
<dbReference type="OrthoDB" id="1002400at2759"/>
<evidence type="ECO:0000259" key="1">
    <source>
        <dbReference type="Pfam" id="PF13456"/>
    </source>
</evidence>
<dbReference type="InterPro" id="IPR044730">
    <property type="entry name" value="RNase_H-like_dom_plant"/>
</dbReference>